<accession>A0A0L8AIY5</accession>
<sequence length="149" mass="17180">MIFWHIYWKEVGKVKNNKVKINRLWSGGNSKYQSNNMKNLGQKNISALIALFLAITIVTSVDAKSNDSNTPIFEEDLSYLEDVQEYVDAYMEPSPMVFEEAPQTVKVFDAEGNLVLQGMVSELSEEGLRIYRQADYLSSLYNTKYYRLK</sequence>
<gene>
    <name evidence="1" type="ORF">OB69_13245</name>
</gene>
<dbReference type="EMBL" id="JSVA01000015">
    <property type="protein sequence ID" value="KOF02197.1"/>
    <property type="molecule type" value="Genomic_DNA"/>
</dbReference>
<dbReference type="Proteomes" id="UP000036908">
    <property type="component" value="Unassembled WGS sequence"/>
</dbReference>
<proteinExistence type="predicted"/>
<protein>
    <submittedName>
        <fullName evidence="1">Uncharacterized protein</fullName>
    </submittedName>
</protein>
<name>A0A0L8AIY5_9BACT</name>
<keyword evidence="2" id="KW-1185">Reference proteome</keyword>
<dbReference type="AlphaFoldDB" id="A0A0L8AIY5"/>
<comment type="caution">
    <text evidence="1">The sequence shown here is derived from an EMBL/GenBank/DDBJ whole genome shotgun (WGS) entry which is preliminary data.</text>
</comment>
<evidence type="ECO:0000313" key="2">
    <source>
        <dbReference type="Proteomes" id="UP000036908"/>
    </source>
</evidence>
<reference evidence="2" key="1">
    <citation type="submission" date="2014-11" db="EMBL/GenBank/DDBJ databases">
        <title>Genome sequencing of Roseivirga sp. D-25.</title>
        <authorList>
            <person name="Selvaratnam C."/>
            <person name="Thevarajoo S."/>
            <person name="Goh K.M."/>
            <person name="Eee R."/>
            <person name="Chan K.-G."/>
            <person name="Chong C.S."/>
        </authorList>
    </citation>
    <scope>NUCLEOTIDE SEQUENCE [LARGE SCALE GENOMIC DNA]</scope>
    <source>
        <strain evidence="2">D-25</strain>
    </source>
</reference>
<dbReference type="PATRIC" id="fig|1566026.4.peg.947"/>
<evidence type="ECO:0000313" key="1">
    <source>
        <dbReference type="EMBL" id="KOF02197.1"/>
    </source>
</evidence>
<organism evidence="1 2">
    <name type="scientific">Roseivirga seohaensis subsp. aquiponti</name>
    <dbReference type="NCBI Taxonomy" id="1566026"/>
    <lineage>
        <taxon>Bacteria</taxon>
        <taxon>Pseudomonadati</taxon>
        <taxon>Bacteroidota</taxon>
        <taxon>Cytophagia</taxon>
        <taxon>Cytophagales</taxon>
        <taxon>Roseivirgaceae</taxon>
        <taxon>Roseivirga</taxon>
    </lineage>
</organism>